<dbReference type="Proteomes" id="UP000035661">
    <property type="component" value="Chromosome"/>
</dbReference>
<dbReference type="PROSITE" id="PS51192">
    <property type="entry name" value="HELICASE_ATP_BIND_1"/>
    <property type="match status" value="1"/>
</dbReference>
<dbReference type="RefSeq" id="WP_047791372.1">
    <property type="nucleotide sequence ID" value="NZ_CP011856.1"/>
</dbReference>
<dbReference type="PATRIC" id="fig|743698.3.peg.561"/>
<keyword evidence="3" id="KW-0547">Nucleotide-binding</keyword>
<evidence type="ECO:0000259" key="2">
    <source>
        <dbReference type="PROSITE" id="PS51194"/>
    </source>
</evidence>
<keyword evidence="3" id="KW-0067">ATP-binding</keyword>
<dbReference type="PROSITE" id="PS51194">
    <property type="entry name" value="HELICASE_CTER"/>
    <property type="match status" value="1"/>
</dbReference>
<name>A0A0H3XKY0_9MOLU</name>
<dbReference type="AlphaFoldDB" id="A0A0H3XKY0"/>
<dbReference type="Pfam" id="PF00271">
    <property type="entry name" value="Helicase_C"/>
    <property type="match status" value="1"/>
</dbReference>
<dbReference type="CDD" id="cd18032">
    <property type="entry name" value="DEXHc_RE_I_III_res"/>
    <property type="match status" value="1"/>
</dbReference>
<keyword evidence="3" id="KW-0347">Helicase</keyword>
<reference evidence="3 4" key="1">
    <citation type="journal article" date="2015" name="Genome Biol. Evol.">
        <title>Found and Lost: The Fates of Horizontally Acquired Genes in Arthropod-Symbiotic Spiroplasma.</title>
        <authorList>
            <person name="Lo W.S."/>
            <person name="Gasparich G.E."/>
            <person name="Kuo C.H."/>
        </authorList>
    </citation>
    <scope>NUCLEOTIDE SEQUENCE [LARGE SCALE GENOMIC DNA]</scope>
    <source>
        <strain evidence="4">TDA-040725-5</strain>
    </source>
</reference>
<dbReference type="InterPro" id="IPR027417">
    <property type="entry name" value="P-loop_NTPase"/>
</dbReference>
<evidence type="ECO:0000259" key="1">
    <source>
        <dbReference type="PROSITE" id="PS51192"/>
    </source>
</evidence>
<dbReference type="Pfam" id="PF04851">
    <property type="entry name" value="ResIII"/>
    <property type="match status" value="1"/>
</dbReference>
<dbReference type="SUPFAM" id="SSF52540">
    <property type="entry name" value="P-loop containing nucleoside triphosphate hydrolases"/>
    <property type="match status" value="1"/>
</dbReference>
<keyword evidence="4" id="KW-1185">Reference proteome</keyword>
<dbReference type="InterPro" id="IPR006935">
    <property type="entry name" value="Helicase/UvrB_N"/>
</dbReference>
<dbReference type="PANTHER" id="PTHR47396:SF1">
    <property type="entry name" value="ATP-DEPENDENT HELICASE IRC3-RELATED"/>
    <property type="match status" value="1"/>
</dbReference>
<dbReference type="Gene3D" id="3.40.50.300">
    <property type="entry name" value="P-loop containing nucleotide triphosphate hydrolases"/>
    <property type="match status" value="2"/>
</dbReference>
<dbReference type="InterPro" id="IPR014001">
    <property type="entry name" value="Helicase_ATP-bd"/>
</dbReference>
<dbReference type="GO" id="GO:0004386">
    <property type="term" value="F:helicase activity"/>
    <property type="evidence" value="ECO:0007669"/>
    <property type="project" value="UniProtKB-KW"/>
</dbReference>
<keyword evidence="3" id="KW-0378">Hydrolase</keyword>
<dbReference type="GO" id="GO:0016787">
    <property type="term" value="F:hydrolase activity"/>
    <property type="evidence" value="ECO:0007669"/>
    <property type="project" value="InterPro"/>
</dbReference>
<dbReference type="InterPro" id="IPR050742">
    <property type="entry name" value="Helicase_Restrict-Modif_Enz"/>
</dbReference>
<feature type="domain" description="Helicase C-terminal" evidence="2">
    <location>
        <begin position="555"/>
        <end position="707"/>
    </location>
</feature>
<proteinExistence type="predicted"/>
<reference evidence="4" key="2">
    <citation type="submission" date="2015-06" db="EMBL/GenBank/DDBJ databases">
        <title>Complete genome sequence of Spiroplasma eriocheiris TDA-040725-5 (DSM 21848).</title>
        <authorList>
            <person name="Lo W.-S."/>
            <person name="Kuo C.-H."/>
        </authorList>
    </citation>
    <scope>NUCLEOTIDE SEQUENCE [LARGE SCALE GENOMIC DNA]</scope>
    <source>
        <strain evidence="4">TDA-040725-5</strain>
    </source>
</reference>
<evidence type="ECO:0000313" key="4">
    <source>
        <dbReference type="Proteomes" id="UP000035661"/>
    </source>
</evidence>
<feature type="domain" description="Helicase ATP-binding" evidence="1">
    <location>
        <begin position="347"/>
        <end position="500"/>
    </location>
</feature>
<dbReference type="GO" id="GO:0003677">
    <property type="term" value="F:DNA binding"/>
    <property type="evidence" value="ECO:0007669"/>
    <property type="project" value="InterPro"/>
</dbReference>
<dbReference type="PANTHER" id="PTHR47396">
    <property type="entry name" value="TYPE I RESTRICTION ENZYME ECOKI R PROTEIN"/>
    <property type="match status" value="1"/>
</dbReference>
<dbReference type="SMART" id="SM00487">
    <property type="entry name" value="DEXDc"/>
    <property type="match status" value="1"/>
</dbReference>
<dbReference type="InterPro" id="IPR025202">
    <property type="entry name" value="PLD-like_dom"/>
</dbReference>
<gene>
    <name evidence="3" type="ORF">SERIO_v1c05620</name>
</gene>
<dbReference type="Gene3D" id="3.30.870.10">
    <property type="entry name" value="Endonuclease Chain A"/>
    <property type="match status" value="1"/>
</dbReference>
<dbReference type="EMBL" id="CP011856">
    <property type="protein sequence ID" value="AKM54134.1"/>
    <property type="molecule type" value="Genomic_DNA"/>
</dbReference>
<dbReference type="SMART" id="SM00490">
    <property type="entry name" value="HELICc"/>
    <property type="match status" value="1"/>
</dbReference>
<accession>A0A0H3XKY0</accession>
<dbReference type="KEGG" id="seri:SERIO_v1c05620"/>
<dbReference type="InterPro" id="IPR001650">
    <property type="entry name" value="Helicase_C-like"/>
</dbReference>
<dbReference type="GO" id="GO:0005524">
    <property type="term" value="F:ATP binding"/>
    <property type="evidence" value="ECO:0007669"/>
    <property type="project" value="InterPro"/>
</dbReference>
<dbReference type="STRING" id="315358.SERIO_v1c05620"/>
<evidence type="ECO:0000313" key="3">
    <source>
        <dbReference type="EMBL" id="AKM54134.1"/>
    </source>
</evidence>
<dbReference type="GO" id="GO:0005829">
    <property type="term" value="C:cytosol"/>
    <property type="evidence" value="ECO:0007669"/>
    <property type="project" value="TreeGrafter"/>
</dbReference>
<organism evidence="3 4">
    <name type="scientific">Spiroplasma eriocheiris</name>
    <dbReference type="NCBI Taxonomy" id="315358"/>
    <lineage>
        <taxon>Bacteria</taxon>
        <taxon>Bacillati</taxon>
        <taxon>Mycoplasmatota</taxon>
        <taxon>Mollicutes</taxon>
        <taxon>Entomoplasmatales</taxon>
        <taxon>Spiroplasmataceae</taxon>
        <taxon>Spiroplasma</taxon>
    </lineage>
</organism>
<sequence length="1050" mass="123151">MKQEKGLQELLILEDIKEDEFLSYKYVDLKNDKIPTELGNSFDIDNYLVTYLSKNKLINKLRDTKNISEKIDLISQINKLLDNYPLTNKEIPINSKSSNKLLLSIQREREFNFYENRPLIPLSESFLYTNEYSSKLLTDFEREMVTSDEVFIIVPFISKPILRKIENIILDLEKRNKPVNIITTTFDGTGNYVDLEELCELVDKYSNFKVKVEDVDNTKERIHIKSYIFKRKTGFSTAILGSSNMTITGLITGGEWNIKISEFKDQKLFNEIKMAFDKIWNKRLIDLSNLTERDYLFEKIRLNRAKLKCEDSFTNDNKDLRQKIKELSTFYRPNFYQDSVLNKLEYRRQILNKDKHLIVMATGTGKTMVVAFDYKKQIKGNQYPSLLFIAHQKEIIEQAKTTFQNVLGDLNFGQIFSGVNKDLQNSNHIFATIQTLEKQLDLFDPSEFEYIVFDEAHHIEANTFQKVFNYFQGQKIGITATPERADGVSVAKYFDDDIAYELRIWDAIDNGMLSEFDYYCINDDFLNLINVDISKTNDVWKRIKMFDRNQLLLQKIKEYINDVNTTKCVIFCVNTEHCEQVNQFLQSVGYKSDILVSANPNVIINRYQILQNFRAGTINFLCVVNMLNEGVDIPEINTIIRLRPTNSSVLFLQQLGRGLRKLENKRLMVLDFIPKYENDQIIKSGIANLFINSDNLEQAILQQEELPPGCTITFEKFVKEKIFKMIKNIGQRNWYEKELQNQFLRNGLDGYARFFINSNLEPGHIYEKKFSFVDSILGIDNSQIKDPKLQEIRSYLQSLLKTSEPLDINIFQSFIYLNSYTILNYFKTLINNKNYIHIDLLDKLFVGSILNSSVVKKIEPQFGQNWKLYIKYIKENYQYLLYEIKLLINYKLEYEDILFKDDFKLHYIDIPRGTILTRPQILIINNIYPNLSSSLNSVYGIIMNKNKDGSLNKPIVIMASESSIDTEYGYYNKFYYETKLFLWASQRKTTANDPDDLLLKSYEDIYVFFNDIQLENRYKGFLAKVFVFLGKAQYLDSEGSNPVNFKFKIL</sequence>
<protein>
    <submittedName>
        <fullName evidence="3">DNA/RNA helicase</fullName>
    </submittedName>
</protein>
<dbReference type="Pfam" id="PF13091">
    <property type="entry name" value="PLDc_2"/>
    <property type="match status" value="1"/>
</dbReference>